<evidence type="ECO:0000256" key="2">
    <source>
        <dbReference type="ARBA" id="ARBA00006679"/>
    </source>
</evidence>
<evidence type="ECO:0000256" key="1">
    <source>
        <dbReference type="ARBA" id="ARBA00004651"/>
    </source>
</evidence>
<feature type="region of interest" description="Disordered" evidence="7">
    <location>
        <begin position="217"/>
        <end position="242"/>
    </location>
</feature>
<dbReference type="Proteomes" id="UP000638648">
    <property type="component" value="Unassembled WGS sequence"/>
</dbReference>
<comment type="caution">
    <text evidence="8">The sequence shown here is derived from an EMBL/GenBank/DDBJ whole genome shotgun (WGS) entry which is preliminary data.</text>
</comment>
<comment type="similarity">
    <text evidence="2">Belongs to the DoxX family.</text>
</comment>
<protein>
    <submittedName>
        <fullName evidence="8">Membrane protein YphA (DoxX/SURF4 family)</fullName>
    </submittedName>
</protein>
<sequence>MTLVRMLARPMLSAIFVIQGARAIRNPDAFVPSAKPLTDRFVPSVKRLAPAAVADRVPEDPRTLVRLNGAVHLLGGLALATGVGRRAGAVALAASLVPTTLAGHPFWDEDDPAQRANQQIHFLKNICMMGGLLLAAVDTEGKPGLMWRASHGAKEARQAGRRMSRSARREARLARKSAEREAKLAAMLARHEARLAAKGSSPARFARAARRDARRAAKAARPVIAKGAKAAKPVMERAGLSH</sequence>
<accession>A0A927N3X3</accession>
<keyword evidence="5" id="KW-1133">Transmembrane helix</keyword>
<name>A0A927N3X3_9ACTN</name>
<evidence type="ECO:0000256" key="3">
    <source>
        <dbReference type="ARBA" id="ARBA00022475"/>
    </source>
</evidence>
<dbReference type="PANTHER" id="PTHR33452:SF1">
    <property type="entry name" value="INNER MEMBRANE PROTEIN YPHA-RELATED"/>
    <property type="match status" value="1"/>
</dbReference>
<evidence type="ECO:0000313" key="8">
    <source>
        <dbReference type="EMBL" id="MBE1611664.1"/>
    </source>
</evidence>
<keyword evidence="3" id="KW-1003">Cell membrane</keyword>
<organism evidence="8 9">
    <name type="scientific">Actinopolymorpha pittospori</name>
    <dbReference type="NCBI Taxonomy" id="648752"/>
    <lineage>
        <taxon>Bacteria</taxon>
        <taxon>Bacillati</taxon>
        <taxon>Actinomycetota</taxon>
        <taxon>Actinomycetes</taxon>
        <taxon>Propionibacteriales</taxon>
        <taxon>Actinopolymorphaceae</taxon>
        <taxon>Actinopolymorpha</taxon>
    </lineage>
</organism>
<dbReference type="PANTHER" id="PTHR33452">
    <property type="entry name" value="OXIDOREDUCTASE CATD-RELATED"/>
    <property type="match status" value="1"/>
</dbReference>
<evidence type="ECO:0000313" key="9">
    <source>
        <dbReference type="Proteomes" id="UP000638648"/>
    </source>
</evidence>
<dbReference type="InterPro" id="IPR032808">
    <property type="entry name" value="DoxX"/>
</dbReference>
<dbReference type="RefSeq" id="WP_192754839.1">
    <property type="nucleotide sequence ID" value="NZ_BAABJL010000176.1"/>
</dbReference>
<gene>
    <name evidence="8" type="ORF">HEB94_008512</name>
</gene>
<keyword evidence="4" id="KW-0812">Transmembrane</keyword>
<dbReference type="Pfam" id="PF07681">
    <property type="entry name" value="DoxX"/>
    <property type="match status" value="1"/>
</dbReference>
<evidence type="ECO:0000256" key="6">
    <source>
        <dbReference type="ARBA" id="ARBA00023136"/>
    </source>
</evidence>
<keyword evidence="9" id="KW-1185">Reference proteome</keyword>
<dbReference type="InterPro" id="IPR051907">
    <property type="entry name" value="DoxX-like_oxidoreductase"/>
</dbReference>
<evidence type="ECO:0000256" key="4">
    <source>
        <dbReference type="ARBA" id="ARBA00022692"/>
    </source>
</evidence>
<dbReference type="GO" id="GO:0005886">
    <property type="term" value="C:plasma membrane"/>
    <property type="evidence" value="ECO:0007669"/>
    <property type="project" value="UniProtKB-SubCell"/>
</dbReference>
<dbReference type="AlphaFoldDB" id="A0A927N3X3"/>
<keyword evidence="6" id="KW-0472">Membrane</keyword>
<dbReference type="EMBL" id="JADBEM010000001">
    <property type="protein sequence ID" value="MBE1611664.1"/>
    <property type="molecule type" value="Genomic_DNA"/>
</dbReference>
<reference evidence="8" key="1">
    <citation type="submission" date="2020-10" db="EMBL/GenBank/DDBJ databases">
        <title>Sequencing the genomes of 1000 actinobacteria strains.</title>
        <authorList>
            <person name="Klenk H.-P."/>
        </authorList>
    </citation>
    <scope>NUCLEOTIDE SEQUENCE</scope>
    <source>
        <strain evidence="8">DSM 45354</strain>
    </source>
</reference>
<evidence type="ECO:0000256" key="5">
    <source>
        <dbReference type="ARBA" id="ARBA00022989"/>
    </source>
</evidence>
<evidence type="ECO:0000256" key="7">
    <source>
        <dbReference type="SAM" id="MobiDB-lite"/>
    </source>
</evidence>
<proteinExistence type="inferred from homology"/>
<comment type="subcellular location">
    <subcellularLocation>
        <location evidence="1">Cell membrane</location>
        <topology evidence="1">Multi-pass membrane protein</topology>
    </subcellularLocation>
</comment>